<feature type="region of interest" description="Disordered" evidence="3">
    <location>
        <begin position="1"/>
        <end position="20"/>
    </location>
</feature>
<feature type="domain" description="Mug135-like C-terminal" evidence="4">
    <location>
        <begin position="182"/>
        <end position="258"/>
    </location>
</feature>
<keyword evidence="6" id="KW-1185">Reference proteome</keyword>
<reference evidence="5 6" key="1">
    <citation type="submission" date="2024-02" db="EMBL/GenBank/DDBJ databases">
        <title>A draft genome for the cacao thread blight pathogen Marasmius crinis-equi.</title>
        <authorList>
            <person name="Cohen S.P."/>
            <person name="Baruah I.K."/>
            <person name="Amoako-Attah I."/>
            <person name="Bukari Y."/>
            <person name="Meinhardt L.W."/>
            <person name="Bailey B.A."/>
        </authorList>
    </citation>
    <scope>NUCLEOTIDE SEQUENCE [LARGE SCALE GENOMIC DNA]</scope>
    <source>
        <strain evidence="5 6">GH-76</strain>
    </source>
</reference>
<evidence type="ECO:0000313" key="5">
    <source>
        <dbReference type="EMBL" id="KAL0565367.1"/>
    </source>
</evidence>
<dbReference type="InterPro" id="IPR013902">
    <property type="entry name" value="Mug135-like_C"/>
</dbReference>
<protein>
    <recommendedName>
        <fullName evidence="4">Mug135-like C-terminal domain-containing protein</fullName>
    </recommendedName>
</protein>
<name>A0ABR3ER39_9AGAR</name>
<evidence type="ECO:0000256" key="3">
    <source>
        <dbReference type="SAM" id="MobiDB-lite"/>
    </source>
</evidence>
<organism evidence="5 6">
    <name type="scientific">Marasmius crinis-equi</name>
    <dbReference type="NCBI Taxonomy" id="585013"/>
    <lineage>
        <taxon>Eukaryota</taxon>
        <taxon>Fungi</taxon>
        <taxon>Dikarya</taxon>
        <taxon>Basidiomycota</taxon>
        <taxon>Agaricomycotina</taxon>
        <taxon>Agaricomycetes</taxon>
        <taxon>Agaricomycetidae</taxon>
        <taxon>Agaricales</taxon>
        <taxon>Marasmiineae</taxon>
        <taxon>Marasmiaceae</taxon>
        <taxon>Marasmius</taxon>
    </lineage>
</organism>
<dbReference type="EMBL" id="JBAHYK010002295">
    <property type="protein sequence ID" value="KAL0565367.1"/>
    <property type="molecule type" value="Genomic_DNA"/>
</dbReference>
<dbReference type="Proteomes" id="UP001465976">
    <property type="component" value="Unassembled WGS sequence"/>
</dbReference>
<comment type="similarity">
    <text evidence="1">Belongs to the UPF0612 family.</text>
</comment>
<sequence length="293" mass="33587">MKADNPLPDQDDHNFPKDPDRTLVVEALEGSRYLHEVLGYNRRQDWSKKVERDVKQSLEKTQTEYQKTLKRTLTDQQRSHLDATHQEVIARLTGSTAPPWCNQLTAKMEKSVLETVGASIGLKLDEIATKMEDGMNKLQDRLVNLELKVDKLTQDVQELREDCDTVFPAVHEMNARAVRRENRLEGRTNWKEVPFLDGVRPWGKTFDYEIPVDPLIQPPPPQTVVTVTTPQLNDAKAVNGLDNYQMAVYLTGYYSPPNTCTLRLFETEWQESMDTNVKKTLLLHALGVDPRFA</sequence>
<evidence type="ECO:0000256" key="1">
    <source>
        <dbReference type="ARBA" id="ARBA00005788"/>
    </source>
</evidence>
<proteinExistence type="inferred from homology"/>
<evidence type="ECO:0000313" key="6">
    <source>
        <dbReference type="Proteomes" id="UP001465976"/>
    </source>
</evidence>
<feature type="coiled-coil region" evidence="2">
    <location>
        <begin position="128"/>
        <end position="162"/>
    </location>
</feature>
<comment type="caution">
    <text evidence="5">The sequence shown here is derived from an EMBL/GenBank/DDBJ whole genome shotgun (WGS) entry which is preliminary data.</text>
</comment>
<accession>A0ABR3ER39</accession>
<feature type="compositionally biased region" description="Basic and acidic residues" evidence="3">
    <location>
        <begin position="10"/>
        <end position="20"/>
    </location>
</feature>
<keyword evidence="2" id="KW-0175">Coiled coil</keyword>
<evidence type="ECO:0000256" key="2">
    <source>
        <dbReference type="SAM" id="Coils"/>
    </source>
</evidence>
<gene>
    <name evidence="5" type="ORF">V5O48_016658</name>
</gene>
<dbReference type="Pfam" id="PF08593">
    <property type="entry name" value="Mug135_C"/>
    <property type="match status" value="1"/>
</dbReference>
<evidence type="ECO:0000259" key="4">
    <source>
        <dbReference type="Pfam" id="PF08593"/>
    </source>
</evidence>